<evidence type="ECO:0000256" key="5">
    <source>
        <dbReference type="ARBA" id="ARBA00022989"/>
    </source>
</evidence>
<feature type="domain" description="TNFR-Cys" evidence="12">
    <location>
        <begin position="31"/>
        <end position="70"/>
    </location>
</feature>
<dbReference type="GO" id="GO:0015026">
    <property type="term" value="F:coreceptor activity"/>
    <property type="evidence" value="ECO:0007669"/>
    <property type="project" value="TreeGrafter"/>
</dbReference>
<name>A0A9D4DJR6_DREPO</name>
<keyword evidence="11" id="KW-0732">Signal</keyword>
<comment type="caution">
    <text evidence="13">The sequence shown here is derived from an EMBL/GenBank/DDBJ whole genome shotgun (WGS) entry which is preliminary data.</text>
</comment>
<keyword evidence="3 10" id="KW-0812">Transmembrane</keyword>
<evidence type="ECO:0000256" key="2">
    <source>
        <dbReference type="ARBA" id="ARBA00022475"/>
    </source>
</evidence>
<keyword evidence="6 10" id="KW-0472">Membrane</keyword>
<dbReference type="Gene3D" id="6.10.250.1780">
    <property type="match status" value="1"/>
</dbReference>
<reference evidence="13" key="1">
    <citation type="journal article" date="2019" name="bioRxiv">
        <title>The Genome of the Zebra Mussel, Dreissena polymorpha: A Resource for Invasive Species Research.</title>
        <authorList>
            <person name="McCartney M.A."/>
            <person name="Auch B."/>
            <person name="Kono T."/>
            <person name="Mallez S."/>
            <person name="Zhang Y."/>
            <person name="Obille A."/>
            <person name="Becker A."/>
            <person name="Abrahante J.E."/>
            <person name="Garbe J."/>
            <person name="Badalamenti J.P."/>
            <person name="Herman A."/>
            <person name="Mangelson H."/>
            <person name="Liachko I."/>
            <person name="Sullivan S."/>
            <person name="Sone E.D."/>
            <person name="Koren S."/>
            <person name="Silverstein K.A.T."/>
            <person name="Beckman K.B."/>
            <person name="Gohl D.M."/>
        </authorList>
    </citation>
    <scope>NUCLEOTIDE SEQUENCE</scope>
    <source>
        <strain evidence="13">Duluth1</strain>
        <tissue evidence="13">Whole animal</tissue>
    </source>
</reference>
<dbReference type="InterPro" id="IPR052302">
    <property type="entry name" value="Neurotrophin_rcpt-DD"/>
</dbReference>
<evidence type="ECO:0000256" key="10">
    <source>
        <dbReference type="SAM" id="Phobius"/>
    </source>
</evidence>
<evidence type="ECO:0000313" key="14">
    <source>
        <dbReference type="Proteomes" id="UP000828390"/>
    </source>
</evidence>
<dbReference type="AlphaFoldDB" id="A0A9D4DJR6"/>
<feature type="disulfide bond" evidence="8">
    <location>
        <begin position="52"/>
        <end position="70"/>
    </location>
</feature>
<evidence type="ECO:0000259" key="12">
    <source>
        <dbReference type="PROSITE" id="PS50050"/>
    </source>
</evidence>
<dbReference type="GO" id="GO:0005035">
    <property type="term" value="F:death receptor activity"/>
    <property type="evidence" value="ECO:0007669"/>
    <property type="project" value="TreeGrafter"/>
</dbReference>
<keyword evidence="7" id="KW-0325">Glycoprotein</keyword>
<comment type="subcellular location">
    <subcellularLocation>
        <location evidence="1">Cell membrane</location>
        <topology evidence="1">Single-pass membrane protein</topology>
    </subcellularLocation>
</comment>
<dbReference type="PROSITE" id="PS50050">
    <property type="entry name" value="TNFR_NGFR_2"/>
    <property type="match status" value="4"/>
</dbReference>
<keyword evidence="4" id="KW-0053">Apoptosis</keyword>
<protein>
    <recommendedName>
        <fullName evidence="12">TNFR-Cys domain-containing protein</fullName>
    </recommendedName>
</protein>
<keyword evidence="5 10" id="KW-1133">Transmembrane helix</keyword>
<accession>A0A9D4DJR6</accession>
<feature type="disulfide bond" evidence="8">
    <location>
        <begin position="135"/>
        <end position="153"/>
    </location>
</feature>
<evidence type="ECO:0000256" key="7">
    <source>
        <dbReference type="ARBA" id="ARBA00023180"/>
    </source>
</evidence>
<feature type="chain" id="PRO_5038585378" description="TNFR-Cys domain-containing protein" evidence="11">
    <location>
        <begin position="23"/>
        <end position="294"/>
    </location>
</feature>
<comment type="caution">
    <text evidence="8">Lacks conserved residue(s) required for the propagation of feature annotation.</text>
</comment>
<dbReference type="Gene3D" id="2.10.50.10">
    <property type="entry name" value="Tumor Necrosis Factor Receptor, subunit A, domain 2"/>
    <property type="match status" value="3"/>
</dbReference>
<feature type="disulfide bond" evidence="8">
    <location>
        <begin position="132"/>
        <end position="145"/>
    </location>
</feature>
<dbReference type="GO" id="GO:0006915">
    <property type="term" value="P:apoptotic process"/>
    <property type="evidence" value="ECO:0007669"/>
    <property type="project" value="UniProtKB-KW"/>
</dbReference>
<evidence type="ECO:0000256" key="6">
    <source>
        <dbReference type="ARBA" id="ARBA00023136"/>
    </source>
</evidence>
<feature type="disulfide bond" evidence="8">
    <location>
        <begin position="175"/>
        <end position="188"/>
    </location>
</feature>
<evidence type="ECO:0000256" key="11">
    <source>
        <dbReference type="SAM" id="SignalP"/>
    </source>
</evidence>
<dbReference type="Pfam" id="PF18422">
    <property type="entry name" value="TNFR_16_TM"/>
    <property type="match status" value="1"/>
</dbReference>
<dbReference type="GO" id="GO:0005886">
    <property type="term" value="C:plasma membrane"/>
    <property type="evidence" value="ECO:0007669"/>
    <property type="project" value="UniProtKB-SubCell"/>
</dbReference>
<feature type="repeat" description="TNFR-Cys" evidence="8">
    <location>
        <begin position="31"/>
        <end position="70"/>
    </location>
</feature>
<feature type="non-terminal residue" evidence="13">
    <location>
        <position position="1"/>
    </location>
</feature>
<organism evidence="13 14">
    <name type="scientific">Dreissena polymorpha</name>
    <name type="common">Zebra mussel</name>
    <name type="synonym">Mytilus polymorpha</name>
    <dbReference type="NCBI Taxonomy" id="45954"/>
    <lineage>
        <taxon>Eukaryota</taxon>
        <taxon>Metazoa</taxon>
        <taxon>Spiralia</taxon>
        <taxon>Lophotrochozoa</taxon>
        <taxon>Mollusca</taxon>
        <taxon>Bivalvia</taxon>
        <taxon>Autobranchia</taxon>
        <taxon>Heteroconchia</taxon>
        <taxon>Euheterodonta</taxon>
        <taxon>Imparidentia</taxon>
        <taxon>Neoheterodontei</taxon>
        <taxon>Myida</taxon>
        <taxon>Dreissenoidea</taxon>
        <taxon>Dreissenidae</taxon>
        <taxon>Dreissena</taxon>
    </lineage>
</organism>
<evidence type="ECO:0000313" key="13">
    <source>
        <dbReference type="EMBL" id="KAH3749790.1"/>
    </source>
</evidence>
<dbReference type="PANTHER" id="PTHR46605">
    <property type="entry name" value="TUMOR NECROSIS FACTOR RECEPTOR"/>
    <property type="match status" value="1"/>
</dbReference>
<dbReference type="InterPro" id="IPR041448">
    <property type="entry name" value="TNFR16_TM"/>
</dbReference>
<feature type="transmembrane region" description="Helical" evidence="10">
    <location>
        <begin position="230"/>
        <end position="250"/>
    </location>
</feature>
<dbReference type="GO" id="GO:0048406">
    <property type="term" value="F:nerve growth factor binding"/>
    <property type="evidence" value="ECO:0007669"/>
    <property type="project" value="TreeGrafter"/>
</dbReference>
<dbReference type="PANTHER" id="PTHR46605:SF2">
    <property type="entry name" value="TNFR-CYS DOMAIN-CONTAINING PROTEIN"/>
    <property type="match status" value="1"/>
</dbReference>
<feature type="disulfide bond" evidence="8">
    <location>
        <begin position="178"/>
        <end position="196"/>
    </location>
</feature>
<feature type="domain" description="TNFR-Cys" evidence="12">
    <location>
        <begin position="115"/>
        <end position="153"/>
    </location>
</feature>
<sequence>MASTHTHVKVADVLAVICLVFCQVIITVATGCLENEVAVQYNVTFNICCTTCAAGSGVEVECTPREDTYCVPCVSGRTYSDKTSHEEVCKPCSTCGNNTLFVLHPCNITQDTICLCPEGSYYDKEADKCRFCDLCPAGWGASRRCSAQFNTICSPCEPNVTFSNKLDYYSQCEACSKCGPQKVMLQECMTTEDTICFSVNAGRPPAGLPRINHTTPRLVDREKDRDGDIFPLYCSALVLVVVGLVGYVIFKRYQRMRSKRQQKGPCAHEDIEYSRASGGDSGVYVENDSPKMYS</sequence>
<dbReference type="InterPro" id="IPR001368">
    <property type="entry name" value="TNFR/NGFR_Cys_rich_reg"/>
</dbReference>
<feature type="repeat" description="TNFR-Cys" evidence="8">
    <location>
        <begin position="115"/>
        <end position="153"/>
    </location>
</feature>
<keyword evidence="2" id="KW-1003">Cell membrane</keyword>
<evidence type="ECO:0000256" key="3">
    <source>
        <dbReference type="ARBA" id="ARBA00022692"/>
    </source>
</evidence>
<feature type="domain" description="TNFR-Cys" evidence="12">
    <location>
        <begin position="155"/>
        <end position="196"/>
    </location>
</feature>
<dbReference type="Pfam" id="PF00020">
    <property type="entry name" value="TNFR_c6"/>
    <property type="match status" value="3"/>
</dbReference>
<keyword evidence="8" id="KW-1015">Disulfide bond</keyword>
<feature type="repeat" description="TNFR-Cys" evidence="8">
    <location>
        <begin position="155"/>
        <end position="196"/>
    </location>
</feature>
<dbReference type="SUPFAM" id="SSF57586">
    <property type="entry name" value="TNF receptor-like"/>
    <property type="match status" value="2"/>
</dbReference>
<feature type="repeat" description="TNFR-Cys" evidence="8">
    <location>
        <begin position="72"/>
        <end position="114"/>
    </location>
</feature>
<proteinExistence type="predicted"/>
<dbReference type="GO" id="GO:0007266">
    <property type="term" value="P:Rho protein signal transduction"/>
    <property type="evidence" value="ECO:0007669"/>
    <property type="project" value="TreeGrafter"/>
</dbReference>
<dbReference type="GO" id="GO:0009986">
    <property type="term" value="C:cell surface"/>
    <property type="evidence" value="ECO:0007669"/>
    <property type="project" value="TreeGrafter"/>
</dbReference>
<feature type="domain" description="TNFR-Cys" evidence="12">
    <location>
        <begin position="72"/>
        <end position="114"/>
    </location>
</feature>
<keyword evidence="14" id="KW-1185">Reference proteome</keyword>
<dbReference type="Proteomes" id="UP000828390">
    <property type="component" value="Unassembled WGS sequence"/>
</dbReference>
<evidence type="ECO:0000256" key="4">
    <source>
        <dbReference type="ARBA" id="ARBA00022703"/>
    </source>
</evidence>
<feature type="disulfide bond" evidence="8">
    <location>
        <begin position="49"/>
        <end position="62"/>
    </location>
</feature>
<feature type="region of interest" description="Disordered" evidence="9">
    <location>
        <begin position="267"/>
        <end position="294"/>
    </location>
</feature>
<evidence type="ECO:0000256" key="8">
    <source>
        <dbReference type="PROSITE-ProRule" id="PRU00206"/>
    </source>
</evidence>
<dbReference type="SMART" id="SM00208">
    <property type="entry name" value="TNFR"/>
    <property type="match status" value="4"/>
</dbReference>
<evidence type="ECO:0000256" key="9">
    <source>
        <dbReference type="SAM" id="MobiDB-lite"/>
    </source>
</evidence>
<feature type="signal peptide" evidence="11">
    <location>
        <begin position="1"/>
        <end position="22"/>
    </location>
</feature>
<dbReference type="PROSITE" id="PS00652">
    <property type="entry name" value="TNFR_NGFR_1"/>
    <property type="match status" value="2"/>
</dbReference>
<evidence type="ECO:0000256" key="1">
    <source>
        <dbReference type="ARBA" id="ARBA00004162"/>
    </source>
</evidence>
<gene>
    <name evidence="13" type="ORF">DPMN_184303</name>
</gene>
<reference evidence="13" key="2">
    <citation type="submission" date="2020-11" db="EMBL/GenBank/DDBJ databases">
        <authorList>
            <person name="McCartney M.A."/>
            <person name="Auch B."/>
            <person name="Kono T."/>
            <person name="Mallez S."/>
            <person name="Becker A."/>
            <person name="Gohl D.M."/>
            <person name="Silverstein K.A.T."/>
            <person name="Koren S."/>
            <person name="Bechman K.B."/>
            <person name="Herman A."/>
            <person name="Abrahante J.E."/>
            <person name="Garbe J."/>
        </authorList>
    </citation>
    <scope>NUCLEOTIDE SEQUENCE</scope>
    <source>
        <strain evidence="13">Duluth1</strain>
        <tissue evidence="13">Whole animal</tissue>
    </source>
</reference>
<dbReference type="EMBL" id="JAIWYP010000010">
    <property type="protein sequence ID" value="KAH3749790.1"/>
    <property type="molecule type" value="Genomic_DNA"/>
</dbReference>